<feature type="compositionally biased region" description="Polar residues" evidence="1">
    <location>
        <begin position="39"/>
        <end position="51"/>
    </location>
</feature>
<sequence length="60" mass="6042">MAIGPGIQRAARLLAAGSPLGAHRPPPSRFPGAAGTVLPSDSSPQLGTLITNHELCNGQD</sequence>
<protein>
    <submittedName>
        <fullName evidence="2">Uncharacterized protein</fullName>
    </submittedName>
</protein>
<comment type="caution">
    <text evidence="2">The sequence shown here is derived from an EMBL/GenBank/DDBJ whole genome shotgun (WGS) entry which is preliminary data.</text>
</comment>
<feature type="region of interest" description="Disordered" evidence="1">
    <location>
        <begin position="17"/>
        <end position="60"/>
    </location>
</feature>
<evidence type="ECO:0000256" key="1">
    <source>
        <dbReference type="SAM" id="MobiDB-lite"/>
    </source>
</evidence>
<evidence type="ECO:0000313" key="2">
    <source>
        <dbReference type="EMBL" id="PLW55295.1"/>
    </source>
</evidence>
<dbReference type="AlphaFoldDB" id="A0A2N5VZ86"/>
<evidence type="ECO:0000313" key="3">
    <source>
        <dbReference type="Proteomes" id="UP000235388"/>
    </source>
</evidence>
<proteinExistence type="predicted"/>
<gene>
    <name evidence="2" type="ORF">PCANC_10530</name>
</gene>
<name>A0A2N5VZ86_9BASI</name>
<keyword evidence="3" id="KW-1185">Reference proteome</keyword>
<organism evidence="2 3">
    <name type="scientific">Puccinia coronata f. sp. avenae</name>
    <dbReference type="NCBI Taxonomy" id="200324"/>
    <lineage>
        <taxon>Eukaryota</taxon>
        <taxon>Fungi</taxon>
        <taxon>Dikarya</taxon>
        <taxon>Basidiomycota</taxon>
        <taxon>Pucciniomycotina</taxon>
        <taxon>Pucciniomycetes</taxon>
        <taxon>Pucciniales</taxon>
        <taxon>Pucciniaceae</taxon>
        <taxon>Puccinia</taxon>
    </lineage>
</organism>
<accession>A0A2N5VZ86</accession>
<dbReference type="EMBL" id="PGCJ01000034">
    <property type="protein sequence ID" value="PLW55295.1"/>
    <property type="molecule type" value="Genomic_DNA"/>
</dbReference>
<reference evidence="2 3" key="1">
    <citation type="submission" date="2017-11" db="EMBL/GenBank/DDBJ databases">
        <title>De novo assembly and phasing of dikaryotic genomes from two isolates of Puccinia coronata f. sp. avenae, the causal agent of oat crown rust.</title>
        <authorList>
            <person name="Miller M.E."/>
            <person name="Zhang Y."/>
            <person name="Omidvar V."/>
            <person name="Sperschneider J."/>
            <person name="Schwessinger B."/>
            <person name="Raley C."/>
            <person name="Palmer J.M."/>
            <person name="Garnica D."/>
            <person name="Upadhyaya N."/>
            <person name="Rathjen J."/>
            <person name="Taylor J.M."/>
            <person name="Park R.F."/>
            <person name="Dodds P.N."/>
            <person name="Hirsch C.D."/>
            <person name="Kianian S.F."/>
            <person name="Figueroa M."/>
        </authorList>
    </citation>
    <scope>NUCLEOTIDE SEQUENCE [LARGE SCALE GENOMIC DNA]</scope>
    <source>
        <strain evidence="2">12NC29</strain>
    </source>
</reference>
<dbReference type="Proteomes" id="UP000235388">
    <property type="component" value="Unassembled WGS sequence"/>
</dbReference>